<gene>
    <name evidence="2" type="ORF">DGYR_LOCUS409</name>
</gene>
<accession>A0A7I8V6A8</accession>
<keyword evidence="3" id="KW-1185">Reference proteome</keyword>
<dbReference type="AlphaFoldDB" id="A0A7I8V6A8"/>
<evidence type="ECO:0000256" key="1">
    <source>
        <dbReference type="SAM" id="MobiDB-lite"/>
    </source>
</evidence>
<proteinExistence type="predicted"/>
<name>A0A7I8V6A8_9ANNE</name>
<sequence length="265" mass="30521">MNEEARSDESDASDDTMIVQDDVDENLDVNSSFYLYLKQSSSSIRNEKCLPIATIKPQIKKRDVNELQKKIEKLVSIKEIHEDSGVETNSNESWEETNENGLYHARRLENFSRNTPISSAVSLPSSSHGIKRTMSDSRLIKPSIKFNREDCYVSSVKTFEVIQRQMSYNEFHRTEFDKIVSSCRQRRINSKRIDNKPKSILRKSQSDMERLNISTQETNEAIRIKETCVDADIEAHCTHAHFNVPKTVKITTIWDRKTGTLSSLV</sequence>
<dbReference type="Proteomes" id="UP000549394">
    <property type="component" value="Unassembled WGS sequence"/>
</dbReference>
<dbReference type="EMBL" id="CAJFCJ010000001">
    <property type="protein sequence ID" value="CAD5111068.1"/>
    <property type="molecule type" value="Genomic_DNA"/>
</dbReference>
<feature type="region of interest" description="Disordered" evidence="1">
    <location>
        <begin position="1"/>
        <end position="20"/>
    </location>
</feature>
<organism evidence="2 3">
    <name type="scientific">Dimorphilus gyrociliatus</name>
    <dbReference type="NCBI Taxonomy" id="2664684"/>
    <lineage>
        <taxon>Eukaryota</taxon>
        <taxon>Metazoa</taxon>
        <taxon>Spiralia</taxon>
        <taxon>Lophotrochozoa</taxon>
        <taxon>Annelida</taxon>
        <taxon>Polychaeta</taxon>
        <taxon>Polychaeta incertae sedis</taxon>
        <taxon>Dinophilidae</taxon>
        <taxon>Dimorphilus</taxon>
    </lineage>
</organism>
<protein>
    <submittedName>
        <fullName evidence="2">Uncharacterized protein</fullName>
    </submittedName>
</protein>
<reference evidence="2 3" key="1">
    <citation type="submission" date="2020-08" db="EMBL/GenBank/DDBJ databases">
        <authorList>
            <person name="Hejnol A."/>
        </authorList>
    </citation>
    <scope>NUCLEOTIDE SEQUENCE [LARGE SCALE GENOMIC DNA]</scope>
</reference>
<evidence type="ECO:0000313" key="2">
    <source>
        <dbReference type="EMBL" id="CAD5111068.1"/>
    </source>
</evidence>
<evidence type="ECO:0000313" key="3">
    <source>
        <dbReference type="Proteomes" id="UP000549394"/>
    </source>
</evidence>
<comment type="caution">
    <text evidence="2">The sequence shown here is derived from an EMBL/GenBank/DDBJ whole genome shotgun (WGS) entry which is preliminary data.</text>
</comment>